<evidence type="ECO:0000313" key="4">
    <source>
        <dbReference type="EMBL" id="PSL51319.1"/>
    </source>
</evidence>
<dbReference type="SUPFAM" id="SSF53850">
    <property type="entry name" value="Periplasmic binding protein-like II"/>
    <property type="match status" value="1"/>
</dbReference>
<evidence type="ECO:0000256" key="2">
    <source>
        <dbReference type="ARBA" id="ARBA00022729"/>
    </source>
</evidence>
<comment type="caution">
    <text evidence="4">The sequence shown here is derived from an EMBL/GenBank/DDBJ whole genome shotgun (WGS) entry which is preliminary data.</text>
</comment>
<organism evidence="4 5">
    <name type="scientific">Salsuginibacillus halophilus</name>
    <dbReference type="NCBI Taxonomy" id="517424"/>
    <lineage>
        <taxon>Bacteria</taxon>
        <taxon>Bacillati</taxon>
        <taxon>Bacillota</taxon>
        <taxon>Bacilli</taxon>
        <taxon>Bacillales</taxon>
        <taxon>Bacillaceae</taxon>
        <taxon>Salsuginibacillus</taxon>
    </lineage>
</organism>
<name>A0A2P8HYM8_9BACI</name>
<dbReference type="OrthoDB" id="9781943at2"/>
<evidence type="ECO:0000256" key="1">
    <source>
        <dbReference type="ARBA" id="ARBA00007162"/>
    </source>
</evidence>
<reference evidence="4 5" key="1">
    <citation type="submission" date="2018-03" db="EMBL/GenBank/DDBJ databases">
        <title>Genomic Encyclopedia of Type Strains, Phase III (KMG-III): the genomes of soil and plant-associated and newly described type strains.</title>
        <authorList>
            <person name="Whitman W."/>
        </authorList>
    </citation>
    <scope>NUCLEOTIDE SEQUENCE [LARGE SCALE GENOMIC DNA]</scope>
    <source>
        <strain evidence="4 5">CGMCC 1.07653</strain>
    </source>
</reference>
<dbReference type="EMBL" id="PYAV01000001">
    <property type="protein sequence ID" value="PSL51319.1"/>
    <property type="molecule type" value="Genomic_DNA"/>
</dbReference>
<dbReference type="PANTHER" id="PTHR35841:SF1">
    <property type="entry name" value="PHOSPHONATES-BINDING PERIPLASMIC PROTEIN"/>
    <property type="match status" value="1"/>
</dbReference>
<dbReference type="GO" id="GO:0043190">
    <property type="term" value="C:ATP-binding cassette (ABC) transporter complex"/>
    <property type="evidence" value="ECO:0007669"/>
    <property type="project" value="InterPro"/>
</dbReference>
<sequence length="300" mass="33068">MRKTLLLSSALSFGAAGMLTGCGEGEGDGGDEMEVAVIPAQSSGEMEEGLNRLEDELENHLDRAVDVEHYPGYNAVVEAVNHGHVDLAYLGPLTYLIAHEESGAQAVVTQNIDGEPYYYSYIITNEEQPWESLDELLDDSEDVAFAFGSISSTSGSLIPGTELRERGVFESEDDHAFESVQYTGSHDVTAQSIENMNVDAGAIDSAIYHSLVDDGAVDDEQIRVIWESEELYQYPWVVPHDTEEEEIENIQEAFTAIEDEEVLSIFGGASSFTEIDDDQYEDVLEAAREFDMLDPEVIED</sequence>
<dbReference type="Pfam" id="PF12974">
    <property type="entry name" value="Phosphonate-bd"/>
    <property type="match status" value="1"/>
</dbReference>
<proteinExistence type="inferred from homology"/>
<dbReference type="InterPro" id="IPR005770">
    <property type="entry name" value="PhnD"/>
</dbReference>
<dbReference type="RefSeq" id="WP_106587389.1">
    <property type="nucleotide sequence ID" value="NZ_PYAV01000001.1"/>
</dbReference>
<comment type="similarity">
    <text evidence="1">Belongs to the phosphate/phosphite/phosphonate binding protein family.</text>
</comment>
<dbReference type="PROSITE" id="PS51257">
    <property type="entry name" value="PROKAR_LIPOPROTEIN"/>
    <property type="match status" value="1"/>
</dbReference>
<keyword evidence="5" id="KW-1185">Reference proteome</keyword>
<dbReference type="AlphaFoldDB" id="A0A2P8HYM8"/>
<protein>
    <submittedName>
        <fullName evidence="4">Phosphonate transport system substrate-binding protein</fullName>
    </submittedName>
</protein>
<dbReference type="PANTHER" id="PTHR35841">
    <property type="entry name" value="PHOSPHONATES-BINDING PERIPLASMIC PROTEIN"/>
    <property type="match status" value="1"/>
</dbReference>
<evidence type="ECO:0000256" key="3">
    <source>
        <dbReference type="SAM" id="Coils"/>
    </source>
</evidence>
<dbReference type="NCBIfam" id="TIGR01098">
    <property type="entry name" value="3A0109s03R"/>
    <property type="match status" value="1"/>
</dbReference>
<dbReference type="GO" id="GO:0055085">
    <property type="term" value="P:transmembrane transport"/>
    <property type="evidence" value="ECO:0007669"/>
    <property type="project" value="InterPro"/>
</dbReference>
<feature type="coiled-coil region" evidence="3">
    <location>
        <begin position="43"/>
        <end position="70"/>
    </location>
</feature>
<keyword evidence="3" id="KW-0175">Coiled coil</keyword>
<dbReference type="Proteomes" id="UP000242310">
    <property type="component" value="Unassembled WGS sequence"/>
</dbReference>
<gene>
    <name evidence="4" type="ORF">B0H94_101233</name>
</gene>
<accession>A0A2P8HYM8</accession>
<keyword evidence="2" id="KW-0732">Signal</keyword>
<evidence type="ECO:0000313" key="5">
    <source>
        <dbReference type="Proteomes" id="UP000242310"/>
    </source>
</evidence>
<dbReference type="Gene3D" id="3.40.190.10">
    <property type="entry name" value="Periplasmic binding protein-like II"/>
    <property type="match status" value="2"/>
</dbReference>